<evidence type="ECO:0000256" key="8">
    <source>
        <dbReference type="ARBA" id="ARBA00022679"/>
    </source>
</evidence>
<dbReference type="OrthoDB" id="5585968at2759"/>
<dbReference type="AlphaFoldDB" id="J7REK7"/>
<evidence type="ECO:0000256" key="9">
    <source>
        <dbReference type="ARBA" id="ARBA00022946"/>
    </source>
</evidence>
<dbReference type="HOGENOM" id="CLU_013088_0_0_1"/>
<protein>
    <recommendedName>
        <fullName evidence="6 13">Amino-acid acetyltransferase, mitochondrial</fullName>
        <ecNumber evidence="5 13">2.3.1.1</ecNumber>
    </recommendedName>
    <alternativeName>
        <fullName evidence="13">Glutamate N-acetyltransferase</fullName>
    </alternativeName>
    <alternativeName>
        <fullName evidence="13">N-acetylglutamate synthase</fullName>
    </alternativeName>
</protein>
<dbReference type="PANTHER" id="PTHR23342">
    <property type="entry name" value="N-ACETYLGLUTAMATE SYNTHASE"/>
    <property type="match status" value="1"/>
</dbReference>
<dbReference type="EC" id="2.3.1.1" evidence="5 13"/>
<feature type="domain" description="N-acetyltransferase" evidence="14">
    <location>
        <begin position="384"/>
        <end position="554"/>
    </location>
</feature>
<organism evidence="15 16">
    <name type="scientific">Naumovozyma dairenensis (strain ATCC 10597 / BCRC 20456 / CBS 421 / NBRC 0211 / NRRL Y-12639)</name>
    <name type="common">Saccharomyces dairenensis</name>
    <dbReference type="NCBI Taxonomy" id="1071378"/>
    <lineage>
        <taxon>Eukaryota</taxon>
        <taxon>Fungi</taxon>
        <taxon>Dikarya</taxon>
        <taxon>Ascomycota</taxon>
        <taxon>Saccharomycotina</taxon>
        <taxon>Saccharomycetes</taxon>
        <taxon>Saccharomycetales</taxon>
        <taxon>Saccharomycetaceae</taxon>
        <taxon>Naumovozyma</taxon>
    </lineage>
</organism>
<accession>J7REK7</accession>
<dbReference type="EMBL" id="HE580273">
    <property type="protein sequence ID" value="CCK73549.1"/>
    <property type="molecule type" value="Genomic_DNA"/>
</dbReference>
<comment type="function">
    <text evidence="1 13">N-acetylglutamate synthase involved in arginine biosynthesis.</text>
</comment>
<dbReference type="PANTHER" id="PTHR23342:SF4">
    <property type="entry name" value="AMINO-ACID ACETYLTRANSFERASE, MITOCHONDRIAL"/>
    <property type="match status" value="1"/>
</dbReference>
<dbReference type="OMA" id="HAWYELP"/>
<evidence type="ECO:0000256" key="7">
    <source>
        <dbReference type="ARBA" id="ARBA00022605"/>
    </source>
</evidence>
<comment type="pathway">
    <text evidence="3 13">Amino-acid biosynthesis; L-arginine biosynthesis; N(2)-acetyl-L-ornithine from L-glutamate: step 1/4.</text>
</comment>
<reference evidence="15 16" key="1">
    <citation type="journal article" date="2011" name="Proc. Natl. Acad. Sci. U.S.A.">
        <title>Evolutionary erosion of yeast sex chromosomes by mating-type switching accidents.</title>
        <authorList>
            <person name="Gordon J.L."/>
            <person name="Armisen D."/>
            <person name="Proux-Wera E."/>
            <person name="Oheigeartaigh S.S."/>
            <person name="Byrne K.P."/>
            <person name="Wolfe K.H."/>
        </authorList>
    </citation>
    <scope>NUCLEOTIDE SEQUENCE [LARGE SCALE GENOMIC DNA]</scope>
    <source>
        <strain evidence="16">ATCC 10597 / BCRC 20456 / CBS 421 / NBRC 0211 / NRRL Y-12639</strain>
    </source>
</reference>
<evidence type="ECO:0000259" key="14">
    <source>
        <dbReference type="PROSITE" id="PS51731"/>
    </source>
</evidence>
<sequence length="563" mass="64842">MWKHIFSNGLRYEQQNASSKNLILSVLNTTTTKREAKDYLTKYTNEQETINHCLLFIRHLHAFPTQTLSKLSNSIKRLRMLGLRPICIVPPTTAKLVTQHSEILDKLLTDAELHPLHFKEGLSKSRTGLFHSVLSSESQLFDGTIVDMVPIIKPYIYNEETASEYMAPNVVKFLDHLCQNVTTHIDKFFILNQIGGIPSIERNENAHVFINLSQEYEKLALDLKKELKYLAKREPESSDLLHRMELYAKEEQIVSMEGQLNEHLQNLQLMDAVLSNLSTTATGLITKVSTAALSSDNKNPLVYNVLTDRSLISSSLPRFKNTRHNQYSHPDLHFHPTNLTEQDPVYVTTVFKKGIHTRIFDYPTLTQYNTTGLPLEFHIKSTGRSIPNLAPDLKLDLLKLERIINASFRRKLDLEDYLRRINGKIASIIVLGDYEGIAILTYEGSKEKPFIYLDKFAVMPKMKGSLGISDIIFNIIFQKYPNEVVWRSRKDNVVNKWYFQRSVGVFSLSLNLDSTASLIDQKDSIFNLFYYGDPDNSDKKFKDVTRLKEYAKYVRDIQPSWQK</sequence>
<evidence type="ECO:0000256" key="12">
    <source>
        <dbReference type="ARBA" id="ARBA00048372"/>
    </source>
</evidence>
<dbReference type="InterPro" id="IPR011190">
    <property type="entry name" value="GlcNAc_Synth_fun"/>
</dbReference>
<keyword evidence="10 13" id="KW-0496">Mitochondrion</keyword>
<dbReference type="InterPro" id="IPR006855">
    <property type="entry name" value="Vertebrate-like_GNAT_dom"/>
</dbReference>
<dbReference type="GO" id="GO:0006592">
    <property type="term" value="P:ornithine biosynthetic process"/>
    <property type="evidence" value="ECO:0007669"/>
    <property type="project" value="EnsemblFungi"/>
</dbReference>
<evidence type="ECO:0000256" key="2">
    <source>
        <dbReference type="ARBA" id="ARBA00004173"/>
    </source>
</evidence>
<dbReference type="Pfam" id="PF04768">
    <property type="entry name" value="NAT"/>
    <property type="match status" value="1"/>
</dbReference>
<dbReference type="Gene3D" id="3.40.630.30">
    <property type="match status" value="1"/>
</dbReference>
<evidence type="ECO:0000256" key="4">
    <source>
        <dbReference type="ARBA" id="ARBA00008694"/>
    </source>
</evidence>
<dbReference type="Proteomes" id="UP000000689">
    <property type="component" value="Chromosome 7"/>
</dbReference>
<dbReference type="GeneID" id="13927018"/>
<dbReference type="GO" id="GO:0006526">
    <property type="term" value="P:L-arginine biosynthetic process"/>
    <property type="evidence" value="ECO:0007669"/>
    <property type="project" value="UniProtKB-UniPathway"/>
</dbReference>
<dbReference type="PROSITE" id="PS51731">
    <property type="entry name" value="GNAT_NAGS"/>
    <property type="match status" value="1"/>
</dbReference>
<dbReference type="GO" id="GO:0106098">
    <property type="term" value="C:NAGS/NAGK complex"/>
    <property type="evidence" value="ECO:0007669"/>
    <property type="project" value="EnsemblFungi"/>
</dbReference>
<evidence type="ECO:0000256" key="6">
    <source>
        <dbReference type="ARBA" id="ARBA00018802"/>
    </source>
</evidence>
<evidence type="ECO:0000256" key="5">
    <source>
        <dbReference type="ARBA" id="ARBA00012697"/>
    </source>
</evidence>
<keyword evidence="9" id="KW-0809">Transit peptide</keyword>
<proteinExistence type="inferred from homology"/>
<comment type="subcellular location">
    <subcellularLocation>
        <location evidence="2 13">Mitochondrion</location>
    </subcellularLocation>
</comment>
<comment type="similarity">
    <text evidence="4 13">Belongs to the acetyltransferase family.</text>
</comment>
<evidence type="ECO:0000256" key="3">
    <source>
        <dbReference type="ARBA" id="ARBA00004925"/>
    </source>
</evidence>
<dbReference type="KEGG" id="ndi:NDAI_0G05660"/>
<evidence type="ECO:0000256" key="10">
    <source>
        <dbReference type="ARBA" id="ARBA00023128"/>
    </source>
</evidence>
<keyword evidence="16" id="KW-1185">Reference proteome</keyword>
<dbReference type="GO" id="GO:0004042">
    <property type="term" value="F:L-glutamate N-acetyltransferase activity"/>
    <property type="evidence" value="ECO:0007669"/>
    <property type="project" value="EnsemblFungi"/>
</dbReference>
<dbReference type="eggNOG" id="KOG2436">
    <property type="taxonomic scope" value="Eukaryota"/>
</dbReference>
<keyword evidence="11 13" id="KW-0012">Acyltransferase</keyword>
<evidence type="ECO:0000313" key="16">
    <source>
        <dbReference type="Proteomes" id="UP000000689"/>
    </source>
</evidence>
<evidence type="ECO:0000256" key="1">
    <source>
        <dbReference type="ARBA" id="ARBA00002294"/>
    </source>
</evidence>
<name>J7REK7_NAUDC</name>
<dbReference type="STRING" id="1071378.J7REK7"/>
<keyword evidence="7 13" id="KW-0028">Amino-acid biosynthesis</keyword>
<gene>
    <name evidence="15" type="primary">NDAI0G05660</name>
    <name evidence="15" type="ordered locus">NDAI_0G05660</name>
</gene>
<dbReference type="UniPathway" id="UPA00068">
    <property type="reaction ID" value="UER00106"/>
</dbReference>
<comment type="catalytic activity">
    <reaction evidence="12 13">
        <text>L-glutamate + acetyl-CoA = N-acetyl-L-glutamate + CoA + H(+)</text>
        <dbReference type="Rhea" id="RHEA:24292"/>
        <dbReference type="ChEBI" id="CHEBI:15378"/>
        <dbReference type="ChEBI" id="CHEBI:29985"/>
        <dbReference type="ChEBI" id="CHEBI:44337"/>
        <dbReference type="ChEBI" id="CHEBI:57287"/>
        <dbReference type="ChEBI" id="CHEBI:57288"/>
        <dbReference type="EC" id="2.3.1.1"/>
    </reaction>
</comment>
<evidence type="ECO:0000313" key="15">
    <source>
        <dbReference type="EMBL" id="CCK73549.1"/>
    </source>
</evidence>
<evidence type="ECO:0000256" key="13">
    <source>
        <dbReference type="PIRNR" id="PIRNR007892"/>
    </source>
</evidence>
<dbReference type="RefSeq" id="XP_003980225.1">
    <property type="nucleotide sequence ID" value="XM_003980176.1"/>
</dbReference>
<evidence type="ECO:0000256" key="11">
    <source>
        <dbReference type="ARBA" id="ARBA00023315"/>
    </source>
</evidence>
<dbReference type="PIRSF" id="PIRSF007892">
    <property type="entry name" value="NAGS_fungal"/>
    <property type="match status" value="1"/>
</dbReference>
<keyword evidence="8 13" id="KW-0808">Transferase</keyword>